<reference evidence="1" key="1">
    <citation type="journal article" date="2019" name="MBio">
        <title>Virus Genomes from Deep Sea Sediments Expand the Ocean Megavirome and Support Independent Origins of Viral Gigantism.</title>
        <authorList>
            <person name="Backstrom D."/>
            <person name="Yutin N."/>
            <person name="Jorgensen S.L."/>
            <person name="Dharamshi J."/>
            <person name="Homa F."/>
            <person name="Zaremba-Niedwiedzka K."/>
            <person name="Spang A."/>
            <person name="Wolf Y.I."/>
            <person name="Koonin E.V."/>
            <person name="Ettema T.J."/>
        </authorList>
    </citation>
    <scope>NUCLEOTIDE SEQUENCE</scope>
</reference>
<protein>
    <submittedName>
        <fullName evidence="1">Uncharacterized protein</fullName>
    </submittedName>
</protein>
<proteinExistence type="predicted"/>
<organism evidence="1">
    <name type="scientific">Pithovirus LCPAC403</name>
    <dbReference type="NCBI Taxonomy" id="2506596"/>
    <lineage>
        <taxon>Viruses</taxon>
        <taxon>Pithoviruses</taxon>
    </lineage>
</organism>
<gene>
    <name evidence="1" type="ORF">LCPAC403_03370</name>
</gene>
<name>A0A481ZB98_9VIRU</name>
<dbReference type="EMBL" id="MK500591">
    <property type="protein sequence ID" value="QBK93203.1"/>
    <property type="molecule type" value="Genomic_DNA"/>
</dbReference>
<evidence type="ECO:0000313" key="1">
    <source>
        <dbReference type="EMBL" id="QBK93203.1"/>
    </source>
</evidence>
<accession>A0A481ZB98</accession>
<sequence>MNPGYVLETLIDLIVHYKTNPSFFDIPEDEKSTTLFSIEDNTLVYMDLRQLNCQFSDEMKNFIVQCTEKKTTIPMLFKYENSFRVYNIDFDIFGNLEKIEDKYVYLTTEDDENAVMMPREGIIKEVRKRVEYHNKHKRSLLI</sequence>